<dbReference type="Pfam" id="PF00106">
    <property type="entry name" value="adh_short"/>
    <property type="match status" value="1"/>
</dbReference>
<dbReference type="RefSeq" id="WP_162411986.1">
    <property type="nucleotide sequence ID" value="NZ_JAHQXE010000001.1"/>
</dbReference>
<dbReference type="GO" id="GO:0016491">
    <property type="term" value="F:oxidoreductase activity"/>
    <property type="evidence" value="ECO:0007669"/>
    <property type="project" value="UniProtKB-KW"/>
</dbReference>
<dbReference type="GO" id="GO:0016020">
    <property type="term" value="C:membrane"/>
    <property type="evidence" value="ECO:0007669"/>
    <property type="project" value="TreeGrafter"/>
</dbReference>
<dbReference type="PRINTS" id="PR00081">
    <property type="entry name" value="GDHRDH"/>
</dbReference>
<dbReference type="PANTHER" id="PTHR44196">
    <property type="entry name" value="DEHYDROGENASE/REDUCTASE SDR FAMILY MEMBER 7B"/>
    <property type="match status" value="1"/>
</dbReference>
<keyword evidence="2" id="KW-0560">Oxidoreductase</keyword>
<name>A0AA41KEC4_9EURY</name>
<protein>
    <submittedName>
        <fullName evidence="3">SDR family oxidoreductase</fullName>
    </submittedName>
</protein>
<reference evidence="3" key="1">
    <citation type="submission" date="2021-06" db="EMBL/GenBank/DDBJ databases">
        <title>New haloarchaea isolates fom saline soil.</title>
        <authorList>
            <person name="Duran-Viseras A."/>
            <person name="Sanchez-Porro C.S."/>
            <person name="Ventosa A."/>
        </authorList>
    </citation>
    <scope>NUCLEOTIDE SEQUENCE</scope>
    <source>
        <strain evidence="3">JCM 18369</strain>
    </source>
</reference>
<dbReference type="Proteomes" id="UP001166304">
    <property type="component" value="Unassembled WGS sequence"/>
</dbReference>
<dbReference type="PANTHER" id="PTHR44196:SF1">
    <property type="entry name" value="DEHYDROGENASE_REDUCTASE SDR FAMILY MEMBER 7B"/>
    <property type="match status" value="1"/>
</dbReference>
<comment type="caution">
    <text evidence="3">The sequence shown here is derived from an EMBL/GenBank/DDBJ whole genome shotgun (WGS) entry which is preliminary data.</text>
</comment>
<evidence type="ECO:0000256" key="1">
    <source>
        <dbReference type="ARBA" id="ARBA00006484"/>
    </source>
</evidence>
<dbReference type="InterPro" id="IPR002347">
    <property type="entry name" value="SDR_fam"/>
</dbReference>
<proteinExistence type="inferred from homology"/>
<dbReference type="Gene3D" id="3.40.50.720">
    <property type="entry name" value="NAD(P)-binding Rossmann-like Domain"/>
    <property type="match status" value="1"/>
</dbReference>
<dbReference type="EMBL" id="JAHQXE010000001">
    <property type="protein sequence ID" value="MBV0900732.1"/>
    <property type="molecule type" value="Genomic_DNA"/>
</dbReference>
<organism evidence="3 4">
    <name type="scientific">Haloarcula salina</name>
    <dbReference type="NCBI Taxonomy" id="1429914"/>
    <lineage>
        <taxon>Archaea</taxon>
        <taxon>Methanobacteriati</taxon>
        <taxon>Methanobacteriota</taxon>
        <taxon>Stenosarchaea group</taxon>
        <taxon>Halobacteria</taxon>
        <taxon>Halobacteriales</taxon>
        <taxon>Haloarculaceae</taxon>
        <taxon>Haloarcula</taxon>
    </lineage>
</organism>
<dbReference type="AlphaFoldDB" id="A0AA41KEC4"/>
<dbReference type="CDD" id="cd05233">
    <property type="entry name" value="SDR_c"/>
    <property type="match status" value="1"/>
</dbReference>
<gene>
    <name evidence="3" type="ORF">KTS37_02925</name>
</gene>
<evidence type="ECO:0000313" key="4">
    <source>
        <dbReference type="Proteomes" id="UP001166304"/>
    </source>
</evidence>
<sequence length="233" mass="23957">MADTMDGATVVVTGASRGIGEQIARAVAGAGAHAVICARDAGDLDAVATDIREAGGSVTAVRTDVRDEFDVERLVEVATREGGGAIDYVVANAGVYHGEPGETPLSEESYAAFDDHLRTNARGVFATVREALPHLAGDARIVVPTGAVAREGYPGYGSYAVSKAAAEAVARGFAAELDVPVGAVDPGQVETGLSGDGGRDPEEVAEMVLWALRDADSSALDGGVLDWADYRQR</sequence>
<keyword evidence="4" id="KW-1185">Reference proteome</keyword>
<accession>A0AA41KEC4</accession>
<dbReference type="InterPro" id="IPR036291">
    <property type="entry name" value="NAD(P)-bd_dom_sf"/>
</dbReference>
<comment type="similarity">
    <text evidence="1">Belongs to the short-chain dehydrogenases/reductases (SDR) family.</text>
</comment>
<evidence type="ECO:0000313" key="3">
    <source>
        <dbReference type="EMBL" id="MBV0900732.1"/>
    </source>
</evidence>
<evidence type="ECO:0000256" key="2">
    <source>
        <dbReference type="ARBA" id="ARBA00023002"/>
    </source>
</evidence>
<dbReference type="SUPFAM" id="SSF51735">
    <property type="entry name" value="NAD(P)-binding Rossmann-fold domains"/>
    <property type="match status" value="1"/>
</dbReference>